<feature type="region of interest" description="Disordered" evidence="5">
    <location>
        <begin position="70"/>
        <end position="104"/>
    </location>
</feature>
<evidence type="ECO:0000256" key="5">
    <source>
        <dbReference type="SAM" id="MobiDB-lite"/>
    </source>
</evidence>
<accession>A0AA36J5V3</accession>
<evidence type="ECO:0000256" key="4">
    <source>
        <dbReference type="ARBA" id="ARBA00040604"/>
    </source>
</evidence>
<reference evidence="7" key="1">
    <citation type="submission" date="2023-08" db="EMBL/GenBank/DDBJ databases">
        <authorList>
            <person name="Chen Y."/>
            <person name="Shah S."/>
            <person name="Dougan E. K."/>
            <person name="Thang M."/>
            <person name="Chan C."/>
        </authorList>
    </citation>
    <scope>NUCLEOTIDE SEQUENCE</scope>
</reference>
<name>A0AA36J5V3_9DINO</name>
<dbReference type="PANTHER" id="PTHR23354:SF62">
    <property type="entry name" value="MUSTARD, ISOFORM V"/>
    <property type="match status" value="1"/>
</dbReference>
<evidence type="ECO:0000256" key="3">
    <source>
        <dbReference type="ARBA" id="ARBA00023128"/>
    </source>
</evidence>
<dbReference type="AlphaFoldDB" id="A0AA36J5V3"/>
<evidence type="ECO:0000256" key="1">
    <source>
        <dbReference type="ARBA" id="ARBA00004173"/>
    </source>
</evidence>
<evidence type="ECO:0000259" key="6">
    <source>
        <dbReference type="PROSITE" id="PS51886"/>
    </source>
</evidence>
<dbReference type="Pfam" id="PF07534">
    <property type="entry name" value="TLD"/>
    <property type="match status" value="1"/>
</dbReference>
<feature type="domain" description="TLDc" evidence="6">
    <location>
        <begin position="696"/>
        <end position="869"/>
    </location>
</feature>
<comment type="similarity">
    <text evidence="2">Belongs to the OXR1 family.</text>
</comment>
<dbReference type="Proteomes" id="UP001178507">
    <property type="component" value="Unassembled WGS sequence"/>
</dbReference>
<proteinExistence type="inferred from homology"/>
<protein>
    <recommendedName>
        <fullName evidence="4">Oxidation resistance protein 1</fullName>
    </recommendedName>
</protein>
<dbReference type="PROSITE" id="PS51886">
    <property type="entry name" value="TLDC"/>
    <property type="match status" value="1"/>
</dbReference>
<dbReference type="InterPro" id="IPR006571">
    <property type="entry name" value="TLDc_dom"/>
</dbReference>
<comment type="caution">
    <text evidence="7">The sequence shown here is derived from an EMBL/GenBank/DDBJ whole genome shotgun (WGS) entry which is preliminary data.</text>
</comment>
<sequence length="934" mass="105459">MFAACRFASGSHGTAMPRWAATQWTSSLPRTSLRHQRPSMWARLSLLAPMIVPRARRQLRGIHIGSVPRTRRSARGVATRRPMSSRPKTMSSEEYARLPPLSQDGGDEEAFREYWKWFNDPQCWGSWVERRTHPQISVRPFWYNVDTDETVFDAPHQEGTSSMVRKESLQLDGVIEELSVKELRATMQDPEQLQHLGLTDELLARRALWEYETFIPRVLSWHDFQYNTFWFFISDRDRGSNSQEKRDGKRGFFTAESEQNKKMFAHDGFFNAVAELASQRLDCMHPINLVYLLWTFTRAGVPARDFFSQAADHFCNGRLPTLDRCGLGTLVWCYSKQRHRHPRLFDRAAKELQRNVRVRSLAPRNFQNTMIAYRWYGKGHEPLMEKLAEWMPRLLDDHDERRPKLRPEVMFSYTCKDGSVVPADSFRINGLNIIARGFVNLDVCTPKVEACLESITDYVIRSAKRSPAWMRTEGDLCAFTTVIAEAVVKGWTCAPKLLKQLEAGGPSTNTRTFGFTPAEYAQLVKSLSVDEQRNRVELGHFVSCFPSCLRSLVQPLFFHLSKERLGEGSADWSCLAEGLSRVIRSGLPWRDVLEVWADAEQQDAAGPGADELELYLELAVSLCFWSAFADRSSDSPEALGPDLAVAALHASVPRDSLAAMASWLEGNAPMLPAAVGPNLATLTGGVKQELPLFESHILEASLQLLLRSCSPRLWESEEWMPLFRDWRDGRSFNALLKGALYYEGPAILLIQTQQGHVLGALSTVWMDSNGKFSGSTECFVFAVQPAFRMCRSTSTAGNHFYLNSRNKYAPRGVGFGGQVGFCRLWLDADFEECYVLESDATYAKGLLLPSSGSLQISFQVAAIEVWGCGGPEAAQAQRAHRERIEGVREQARKVDKARLCENDFDKEMFLGNTFSATAGSRADPKEDKERAAAD</sequence>
<organism evidence="7 8">
    <name type="scientific">Effrenium voratum</name>
    <dbReference type="NCBI Taxonomy" id="2562239"/>
    <lineage>
        <taxon>Eukaryota</taxon>
        <taxon>Sar</taxon>
        <taxon>Alveolata</taxon>
        <taxon>Dinophyceae</taxon>
        <taxon>Suessiales</taxon>
        <taxon>Symbiodiniaceae</taxon>
        <taxon>Effrenium</taxon>
    </lineage>
</organism>
<comment type="subcellular location">
    <subcellularLocation>
        <location evidence="1">Mitochondrion</location>
    </subcellularLocation>
</comment>
<dbReference type="GO" id="GO:0005739">
    <property type="term" value="C:mitochondrion"/>
    <property type="evidence" value="ECO:0007669"/>
    <property type="project" value="UniProtKB-SubCell"/>
</dbReference>
<dbReference type="SMART" id="SM00584">
    <property type="entry name" value="TLDc"/>
    <property type="match status" value="1"/>
</dbReference>
<evidence type="ECO:0000313" key="7">
    <source>
        <dbReference type="EMBL" id="CAJ1399776.1"/>
    </source>
</evidence>
<keyword evidence="3" id="KW-0496">Mitochondrion</keyword>
<gene>
    <name evidence="7" type="ORF">EVOR1521_LOCUS23252</name>
</gene>
<dbReference type="EMBL" id="CAUJNA010003348">
    <property type="protein sequence ID" value="CAJ1399776.1"/>
    <property type="molecule type" value="Genomic_DNA"/>
</dbReference>
<evidence type="ECO:0000313" key="8">
    <source>
        <dbReference type="Proteomes" id="UP001178507"/>
    </source>
</evidence>
<dbReference type="PANTHER" id="PTHR23354">
    <property type="entry name" value="NUCLEOLAR PROTEIN 7/ESTROGEN RECEPTOR COACTIVATOR-RELATED"/>
    <property type="match status" value="1"/>
</dbReference>
<keyword evidence="8" id="KW-1185">Reference proteome</keyword>
<evidence type="ECO:0000256" key="2">
    <source>
        <dbReference type="ARBA" id="ARBA00009540"/>
    </source>
</evidence>